<evidence type="ECO:0000256" key="2">
    <source>
        <dbReference type="SAM" id="SignalP"/>
    </source>
</evidence>
<keyword evidence="1" id="KW-0812">Transmembrane</keyword>
<dbReference type="Proteomes" id="UP000734823">
    <property type="component" value="Unassembled WGS sequence"/>
</dbReference>
<keyword evidence="4" id="KW-1185">Reference proteome</keyword>
<feature type="transmembrane region" description="Helical" evidence="1">
    <location>
        <begin position="676"/>
        <end position="700"/>
    </location>
</feature>
<feature type="chain" id="PRO_5045872276" evidence="2">
    <location>
        <begin position="30"/>
        <end position="716"/>
    </location>
</feature>
<sequence>MITRLRRAGLATLAAVLVVLGAPLGEATAQTTERIRVDLDQLTPRVADATTQTVTVTGTITNTGDRRIDDIQVRLERGDLLGDESALRRALDEPQKSTALTKPTASVFKDVVRKLERGQSTRFELTVGLGPERGSLKIDKPGIYQLLLNFNGVPDFGTAERIGAMTALLPVLSVPGGDAIARPADPSRVGMLWPLVDEQPRPVEIPIGGGKPVFADEGLADSLSGGRLFSLLNAVQQAAVADNTLLRSLCFAIDPDLVHQVDLMSKGYLVGRDGMVSEGRGTETAALWLSVLRDLTKGQCVVSLPFADADLVALSRSDTVDLQTVAISASDIIETTLQVKPQPGVVWPDGGTLDQRTLADLSSARRTTVLADSAKLQQVVGKAPLSLNGDSVRAIPYDTLVASSLAPRGGESTVKTSSVQNGLATLVFRGAFTAGQNVLVAPPRRWSASVGELRVFLQTLQSLQSQGYTLPLPLPSLIDLPDQGKAAGLDYSAQDSGAEVTAPVAAEIARINTVQRELIKNVFTKDATVLLDPSDLLAPIRDDLIRASSTAWRSRPAEASNATRHAGRQLKALLSRVTLNDSGVPLSLASSDSPIPAYITNGLPVAVRARVNVGDTPGLRSDQAVYVRIPAGHSTTQFLPVEVTRAGRFTVDVWLTTESGTTLGATSQVKLNSTSYGSITLAVTGTAAGALVLLVSLRLFRRIRAKRMAAAAENDL</sequence>
<feature type="signal peptide" evidence="2">
    <location>
        <begin position="1"/>
        <end position="29"/>
    </location>
</feature>
<comment type="caution">
    <text evidence="3">The sequence shown here is derived from an EMBL/GenBank/DDBJ whole genome shotgun (WGS) entry which is preliminary data.</text>
</comment>
<evidence type="ECO:0000313" key="3">
    <source>
        <dbReference type="EMBL" id="MBC6449202.1"/>
    </source>
</evidence>
<evidence type="ECO:0000256" key="1">
    <source>
        <dbReference type="SAM" id="Phobius"/>
    </source>
</evidence>
<protein>
    <submittedName>
        <fullName evidence="3">Glycoprotein</fullName>
    </submittedName>
</protein>
<dbReference type="RefSeq" id="WP_187221748.1">
    <property type="nucleotide sequence ID" value="NZ_JABVED010000010.1"/>
</dbReference>
<keyword evidence="2" id="KW-0732">Signal</keyword>
<proteinExistence type="predicted"/>
<gene>
    <name evidence="3" type="ORF">GPZ80_18710</name>
</gene>
<name>A0ABR7L9F5_9PSEU</name>
<dbReference type="Pfam" id="PF19516">
    <property type="entry name" value="DUF6049"/>
    <property type="match status" value="1"/>
</dbReference>
<accession>A0ABR7L9F5</accession>
<keyword evidence="1" id="KW-1133">Transmembrane helix</keyword>
<dbReference type="EMBL" id="JABVED010000010">
    <property type="protein sequence ID" value="MBC6449202.1"/>
    <property type="molecule type" value="Genomic_DNA"/>
</dbReference>
<keyword evidence="1" id="KW-0472">Membrane</keyword>
<dbReference type="InterPro" id="IPR046112">
    <property type="entry name" value="DUF6049"/>
</dbReference>
<organism evidence="3 4">
    <name type="scientific">Actinokineospora xionganensis</name>
    <dbReference type="NCBI Taxonomy" id="2684470"/>
    <lineage>
        <taxon>Bacteria</taxon>
        <taxon>Bacillati</taxon>
        <taxon>Actinomycetota</taxon>
        <taxon>Actinomycetes</taxon>
        <taxon>Pseudonocardiales</taxon>
        <taxon>Pseudonocardiaceae</taxon>
        <taxon>Actinokineospora</taxon>
    </lineage>
</organism>
<reference evidence="3 4" key="1">
    <citation type="submission" date="2020-06" db="EMBL/GenBank/DDBJ databases">
        <title>Actinokineospora xiongansis sp. nov., isolated from soil of Baiyangdian.</title>
        <authorList>
            <person name="Zhang X."/>
        </authorList>
    </citation>
    <scope>NUCLEOTIDE SEQUENCE [LARGE SCALE GENOMIC DNA]</scope>
    <source>
        <strain evidence="3 4">HBU206404</strain>
    </source>
</reference>
<evidence type="ECO:0000313" key="4">
    <source>
        <dbReference type="Proteomes" id="UP000734823"/>
    </source>
</evidence>